<feature type="domain" description="Helix-turn-helix" evidence="1">
    <location>
        <begin position="11"/>
        <end position="60"/>
    </location>
</feature>
<dbReference type="InterPro" id="IPR041657">
    <property type="entry name" value="HTH_17"/>
</dbReference>
<name>A0A2Z2KGJ3_9BACL</name>
<organism evidence="2 3">
    <name type="scientific">Paenibacillus donghaensis</name>
    <dbReference type="NCBI Taxonomy" id="414771"/>
    <lineage>
        <taxon>Bacteria</taxon>
        <taxon>Bacillati</taxon>
        <taxon>Bacillota</taxon>
        <taxon>Bacilli</taxon>
        <taxon>Bacillales</taxon>
        <taxon>Paenibacillaceae</taxon>
        <taxon>Paenibacillus</taxon>
    </lineage>
</organism>
<evidence type="ECO:0000313" key="2">
    <source>
        <dbReference type="EMBL" id="ASA21279.1"/>
    </source>
</evidence>
<sequence>MTRTEKLLPPVLSPADIQKFLGIGENKAYELLASSQFHVARVGRRLFVSRTVFIEWLEGKSEAKEVNRRK</sequence>
<protein>
    <submittedName>
        <fullName evidence="2">DNA-binding protein</fullName>
    </submittedName>
</protein>
<gene>
    <name evidence="2" type="ORF">B9T62_11075</name>
</gene>
<dbReference type="KEGG" id="pdh:B9T62_11075"/>
<dbReference type="RefSeq" id="WP_087915292.1">
    <property type="nucleotide sequence ID" value="NZ_CP021780.1"/>
</dbReference>
<dbReference type="GO" id="GO:0003677">
    <property type="term" value="F:DNA binding"/>
    <property type="evidence" value="ECO:0007669"/>
    <property type="project" value="UniProtKB-KW"/>
</dbReference>
<dbReference type="AlphaFoldDB" id="A0A2Z2KGJ3"/>
<dbReference type="OrthoDB" id="122388at2"/>
<keyword evidence="3" id="KW-1185">Reference proteome</keyword>
<proteinExistence type="predicted"/>
<accession>A0A2Z2KGJ3</accession>
<keyword evidence="2" id="KW-0238">DNA-binding</keyword>
<dbReference type="Proteomes" id="UP000249890">
    <property type="component" value="Chromosome"/>
</dbReference>
<evidence type="ECO:0000259" key="1">
    <source>
        <dbReference type="Pfam" id="PF12728"/>
    </source>
</evidence>
<dbReference type="EMBL" id="CP021780">
    <property type="protein sequence ID" value="ASA21279.1"/>
    <property type="molecule type" value="Genomic_DNA"/>
</dbReference>
<evidence type="ECO:0000313" key="3">
    <source>
        <dbReference type="Proteomes" id="UP000249890"/>
    </source>
</evidence>
<reference evidence="2 3" key="1">
    <citation type="submission" date="2017-06" db="EMBL/GenBank/DDBJ databases">
        <title>Complete genome sequence of Paenibacillus donghaensis KCTC 13049T isolated from East Sea sediment, South Korea.</title>
        <authorList>
            <person name="Jung B.K."/>
            <person name="Hong S.-J."/>
            <person name="Shin J.-H."/>
        </authorList>
    </citation>
    <scope>NUCLEOTIDE SEQUENCE [LARGE SCALE GENOMIC DNA]</scope>
    <source>
        <strain evidence="2 3">KCTC 13049</strain>
    </source>
</reference>
<dbReference type="Pfam" id="PF12728">
    <property type="entry name" value="HTH_17"/>
    <property type="match status" value="1"/>
</dbReference>